<organism evidence="3 4">
    <name type="scientific">Ladona fulva</name>
    <name type="common">Scarce chaser dragonfly</name>
    <name type="synonym">Libellula fulva</name>
    <dbReference type="NCBI Taxonomy" id="123851"/>
    <lineage>
        <taxon>Eukaryota</taxon>
        <taxon>Metazoa</taxon>
        <taxon>Ecdysozoa</taxon>
        <taxon>Arthropoda</taxon>
        <taxon>Hexapoda</taxon>
        <taxon>Insecta</taxon>
        <taxon>Pterygota</taxon>
        <taxon>Palaeoptera</taxon>
        <taxon>Odonata</taxon>
        <taxon>Epiprocta</taxon>
        <taxon>Anisoptera</taxon>
        <taxon>Libelluloidea</taxon>
        <taxon>Libellulidae</taxon>
        <taxon>Ladona</taxon>
    </lineage>
</organism>
<name>A0A8K0KPI5_LADFU</name>
<reference evidence="3" key="1">
    <citation type="submission" date="2013-04" db="EMBL/GenBank/DDBJ databases">
        <authorList>
            <person name="Qu J."/>
            <person name="Murali S.C."/>
            <person name="Bandaranaike D."/>
            <person name="Bellair M."/>
            <person name="Blankenburg K."/>
            <person name="Chao H."/>
            <person name="Dinh H."/>
            <person name="Doddapaneni H."/>
            <person name="Downs B."/>
            <person name="Dugan-Rocha S."/>
            <person name="Elkadiri S."/>
            <person name="Gnanaolivu R.D."/>
            <person name="Hernandez B."/>
            <person name="Javaid M."/>
            <person name="Jayaseelan J.C."/>
            <person name="Lee S."/>
            <person name="Li M."/>
            <person name="Ming W."/>
            <person name="Munidasa M."/>
            <person name="Muniz J."/>
            <person name="Nguyen L."/>
            <person name="Ongeri F."/>
            <person name="Osuji N."/>
            <person name="Pu L.-L."/>
            <person name="Puazo M."/>
            <person name="Qu C."/>
            <person name="Quiroz J."/>
            <person name="Raj R."/>
            <person name="Weissenberger G."/>
            <person name="Xin Y."/>
            <person name="Zou X."/>
            <person name="Han Y."/>
            <person name="Richards S."/>
            <person name="Worley K."/>
            <person name="Muzny D."/>
            <person name="Gibbs R."/>
        </authorList>
    </citation>
    <scope>NUCLEOTIDE SEQUENCE</scope>
    <source>
        <strain evidence="3">Sampled in the wild</strain>
    </source>
</reference>
<gene>
    <name evidence="3" type="ORF">J437_LFUL016526</name>
</gene>
<protein>
    <recommendedName>
        <fullName evidence="5">Cuticle protein 6</fullName>
    </recommendedName>
</protein>
<evidence type="ECO:0000256" key="1">
    <source>
        <dbReference type="ARBA" id="ARBA00022460"/>
    </source>
</evidence>
<comment type="caution">
    <text evidence="3">The sequence shown here is derived from an EMBL/GenBank/DDBJ whole genome shotgun (WGS) entry which is preliminary data.</text>
</comment>
<evidence type="ECO:0008006" key="5">
    <source>
        <dbReference type="Google" id="ProtNLM"/>
    </source>
</evidence>
<dbReference type="GO" id="GO:0062129">
    <property type="term" value="C:chitin-based extracellular matrix"/>
    <property type="evidence" value="ECO:0007669"/>
    <property type="project" value="TreeGrafter"/>
</dbReference>
<proteinExistence type="predicted"/>
<dbReference type="AlphaFoldDB" id="A0A8K0KPI5"/>
<sequence>MQKTEQRAMRSLLIVLSVVGVAFARPGLLGLGLGARSLLHAPLAYSTVAAPVTYSTYAAAPIAYAGHAISSQYHAQDELGQYSYGYAGGPSAKSEVKTFDGVTRGGYSYIDANGKVQTVNYVSDPIYGFRVAATNLPVGPAPIAAEPLASPLPVQDTPEVSAAKEEHRIAFEKAKAAADAAPDVDIIDESTPVAVAPAAVAVAPASVTKTVVAHSYAPALTYGAVAPSVISVQAVAPAVAPAHITYQAAVAPVTRYAYSAIAPAVTYAAAAPAIAHAPVAYAGHLGVSSQYHAQDELGQYSYGYAGGPSAKSELKTFDGVTRGGYSYIDANGKVQTVNYIADPINGFRVAATNLPVAPVADAAPLLQTIADTPEVAAAKIVLSVVGIAFAKPGALGLGFRSLLHAPLVHSRVAAPVAYSTVAAAPIAYAGHHAVSSQYHAQDELGQYSYGYAGGPSAKSEVKTFDGVTRGGYSYVDAAGKVQTVNYVADGLGFRVAATNLPVGPAPIAAEPLAAPLPVQDTPEVAAAKEEHRIAYAKAKAAADAAPDVNIIEAAAPVAIAPAAVAIAPASVTNSVFAHTYAPALAYGAIAPAAVQAIAPAVAPAHITYQAAVAPVSRFSYSTVQPAVSYAAYSAPVAHAIAPAPIVRSAVVAPAPIAYAGHHAVSSQYHAQDELGQYSYGYAGGPSAKSELKTFDGVTRGGYSYVDANGQVQSVNYVADAVHGFRVAATNLPVAPVADAAPLVQTVVDTPEVAAAKAEHFAAVAEAKARNQW</sequence>
<dbReference type="PANTHER" id="PTHR10380:SF196">
    <property type="entry name" value="CUTICULAR PROTEIN 72EA"/>
    <property type="match status" value="1"/>
</dbReference>
<dbReference type="EMBL" id="KZ308976">
    <property type="protein sequence ID" value="KAG8235993.1"/>
    <property type="molecule type" value="Genomic_DNA"/>
</dbReference>
<dbReference type="InterPro" id="IPR031311">
    <property type="entry name" value="CHIT_BIND_RR_consensus"/>
</dbReference>
<dbReference type="PROSITE" id="PS00233">
    <property type="entry name" value="CHIT_BIND_RR_1"/>
    <property type="match status" value="2"/>
</dbReference>
<dbReference type="InterPro" id="IPR050468">
    <property type="entry name" value="Cuticle_Struct_Prot"/>
</dbReference>
<dbReference type="InterPro" id="IPR000618">
    <property type="entry name" value="Insect_cuticle"/>
</dbReference>
<dbReference type="OrthoDB" id="6515429at2759"/>
<evidence type="ECO:0000313" key="4">
    <source>
        <dbReference type="Proteomes" id="UP000792457"/>
    </source>
</evidence>
<dbReference type="GO" id="GO:0008010">
    <property type="term" value="F:structural constituent of chitin-based larval cuticle"/>
    <property type="evidence" value="ECO:0007669"/>
    <property type="project" value="TreeGrafter"/>
</dbReference>
<evidence type="ECO:0000313" key="3">
    <source>
        <dbReference type="EMBL" id="KAG8235993.1"/>
    </source>
</evidence>
<dbReference type="Pfam" id="PF00379">
    <property type="entry name" value="Chitin_bind_4"/>
    <property type="match status" value="4"/>
</dbReference>
<dbReference type="PROSITE" id="PS51155">
    <property type="entry name" value="CHIT_BIND_RR_2"/>
    <property type="match status" value="4"/>
</dbReference>
<dbReference type="Proteomes" id="UP000792457">
    <property type="component" value="Unassembled WGS sequence"/>
</dbReference>
<reference evidence="3" key="2">
    <citation type="submission" date="2017-10" db="EMBL/GenBank/DDBJ databases">
        <title>Ladona fulva Genome sequencing and assembly.</title>
        <authorList>
            <person name="Murali S."/>
            <person name="Richards S."/>
            <person name="Bandaranaike D."/>
            <person name="Bellair M."/>
            <person name="Blankenburg K."/>
            <person name="Chao H."/>
            <person name="Dinh H."/>
            <person name="Doddapaneni H."/>
            <person name="Dugan-Rocha S."/>
            <person name="Elkadiri S."/>
            <person name="Gnanaolivu R."/>
            <person name="Hernandez B."/>
            <person name="Skinner E."/>
            <person name="Javaid M."/>
            <person name="Lee S."/>
            <person name="Li M."/>
            <person name="Ming W."/>
            <person name="Munidasa M."/>
            <person name="Muniz J."/>
            <person name="Nguyen L."/>
            <person name="Hughes D."/>
            <person name="Osuji N."/>
            <person name="Pu L.-L."/>
            <person name="Puazo M."/>
            <person name="Qu C."/>
            <person name="Quiroz J."/>
            <person name="Raj R."/>
            <person name="Weissenberger G."/>
            <person name="Xin Y."/>
            <person name="Zou X."/>
            <person name="Han Y."/>
            <person name="Worley K."/>
            <person name="Muzny D."/>
            <person name="Gibbs R."/>
        </authorList>
    </citation>
    <scope>NUCLEOTIDE SEQUENCE</scope>
    <source>
        <strain evidence="3">Sampled in the wild</strain>
    </source>
</reference>
<keyword evidence="1 2" id="KW-0193">Cuticle</keyword>
<dbReference type="PANTHER" id="PTHR10380">
    <property type="entry name" value="CUTICLE PROTEIN"/>
    <property type="match status" value="1"/>
</dbReference>
<accession>A0A8K0KPI5</accession>
<keyword evidence="4" id="KW-1185">Reference proteome</keyword>
<evidence type="ECO:0000256" key="2">
    <source>
        <dbReference type="PROSITE-ProRule" id="PRU00497"/>
    </source>
</evidence>